<dbReference type="CDD" id="cd03747">
    <property type="entry name" value="Ntn_PGA_like"/>
    <property type="match status" value="1"/>
</dbReference>
<evidence type="ECO:0000256" key="5">
    <source>
        <dbReference type="PIRSR" id="PIRSR001227-2"/>
    </source>
</evidence>
<keyword evidence="6" id="KW-0472">Membrane</keyword>
<dbReference type="PANTHER" id="PTHR34218">
    <property type="entry name" value="PEPTIDASE S45 PENICILLIN AMIDASE"/>
    <property type="match status" value="1"/>
</dbReference>
<feature type="active site" description="Nucleophile" evidence="4">
    <location>
        <position position="262"/>
    </location>
</feature>
<feature type="transmembrane region" description="Helical" evidence="6">
    <location>
        <begin position="20"/>
        <end position="43"/>
    </location>
</feature>
<evidence type="ECO:0000256" key="6">
    <source>
        <dbReference type="SAM" id="Phobius"/>
    </source>
</evidence>
<comment type="similarity">
    <text evidence="1">Belongs to the peptidase S45 family.</text>
</comment>
<name>A0A5D4T3P2_9BACI</name>
<dbReference type="GO" id="GO:0016811">
    <property type="term" value="F:hydrolase activity, acting on carbon-nitrogen (but not peptide) bonds, in linear amides"/>
    <property type="evidence" value="ECO:0007669"/>
    <property type="project" value="InterPro"/>
</dbReference>
<dbReference type="PIRSF" id="PIRSF001227">
    <property type="entry name" value="Pen_acylase"/>
    <property type="match status" value="1"/>
</dbReference>
<dbReference type="InterPro" id="IPR043146">
    <property type="entry name" value="Penicillin_amidase_N_B-knob"/>
</dbReference>
<dbReference type="RefSeq" id="WP_148980083.1">
    <property type="nucleotide sequence ID" value="NZ_JBNILM010000006.1"/>
</dbReference>
<dbReference type="GO" id="GO:0046872">
    <property type="term" value="F:metal ion binding"/>
    <property type="evidence" value="ECO:0007669"/>
    <property type="project" value="UniProtKB-KW"/>
</dbReference>
<dbReference type="EMBL" id="VTET01000008">
    <property type="protein sequence ID" value="TYS70243.1"/>
    <property type="molecule type" value="Genomic_DNA"/>
</dbReference>
<feature type="binding site" evidence="5">
    <location>
        <position position="337"/>
    </location>
    <ligand>
        <name>Ca(2+)</name>
        <dbReference type="ChEBI" id="CHEBI:29108"/>
    </ligand>
</feature>
<reference evidence="7 8" key="1">
    <citation type="submission" date="2019-08" db="EMBL/GenBank/DDBJ databases">
        <title>Bacillus genomes from the desert of Cuatro Cienegas, Coahuila.</title>
        <authorList>
            <person name="Olmedo-Alvarez G."/>
        </authorList>
    </citation>
    <scope>NUCLEOTIDE SEQUENCE [LARGE SCALE GENOMIC DNA]</scope>
    <source>
        <strain evidence="7 8">CH98b_3T</strain>
    </source>
</reference>
<keyword evidence="2" id="KW-0378">Hydrolase</keyword>
<keyword evidence="5" id="KW-0106">Calcium</keyword>
<proteinExistence type="inferred from homology"/>
<dbReference type="Proteomes" id="UP000324517">
    <property type="component" value="Unassembled WGS sequence"/>
</dbReference>
<gene>
    <name evidence="7" type="ORF">FZC75_16585</name>
</gene>
<organism evidence="7 8">
    <name type="scientific">Sutcliffiella horikoshii</name>
    <dbReference type="NCBI Taxonomy" id="79883"/>
    <lineage>
        <taxon>Bacteria</taxon>
        <taxon>Bacillati</taxon>
        <taxon>Bacillota</taxon>
        <taxon>Bacilli</taxon>
        <taxon>Bacillales</taxon>
        <taxon>Bacillaceae</taxon>
        <taxon>Sutcliffiella</taxon>
    </lineage>
</organism>
<evidence type="ECO:0000256" key="4">
    <source>
        <dbReference type="PIRSR" id="PIRSR001227-1"/>
    </source>
</evidence>
<dbReference type="Gene3D" id="2.30.120.10">
    <property type="match status" value="1"/>
</dbReference>
<evidence type="ECO:0000313" key="7">
    <source>
        <dbReference type="EMBL" id="TYS70243.1"/>
    </source>
</evidence>
<comment type="cofactor">
    <cofactor evidence="5">
        <name>Ca(2+)</name>
        <dbReference type="ChEBI" id="CHEBI:29108"/>
    </cofactor>
    <text evidence="5">Binds 1 Ca(2+) ion per dimer.</text>
</comment>
<dbReference type="InterPro" id="IPR023343">
    <property type="entry name" value="Penicillin_amidase_dom1"/>
</dbReference>
<evidence type="ECO:0000256" key="2">
    <source>
        <dbReference type="ARBA" id="ARBA00022801"/>
    </source>
</evidence>
<feature type="binding site" evidence="5">
    <location>
        <position position="334"/>
    </location>
    <ligand>
        <name>Ca(2+)</name>
        <dbReference type="ChEBI" id="CHEBI:29108"/>
    </ligand>
</feature>
<dbReference type="PANTHER" id="PTHR34218:SF4">
    <property type="entry name" value="ACYL-HOMOSERINE LACTONE ACYLASE QUIP"/>
    <property type="match status" value="1"/>
</dbReference>
<dbReference type="InterPro" id="IPR002692">
    <property type="entry name" value="S45"/>
</dbReference>
<dbReference type="InterPro" id="IPR043147">
    <property type="entry name" value="Penicillin_amidase_A-knob"/>
</dbReference>
<keyword evidence="6" id="KW-0812">Transmembrane</keyword>
<dbReference type="Gene3D" id="3.60.20.10">
    <property type="entry name" value="Glutamine Phosphoribosylpyrophosphate, subunit 1, domain 1"/>
    <property type="match status" value="1"/>
</dbReference>
<keyword evidence="5" id="KW-0479">Metal-binding</keyword>
<keyword evidence="3" id="KW-0865">Zymogen</keyword>
<evidence type="ECO:0000256" key="1">
    <source>
        <dbReference type="ARBA" id="ARBA00006586"/>
    </source>
</evidence>
<dbReference type="SUPFAM" id="SSF56235">
    <property type="entry name" value="N-terminal nucleophile aminohydrolases (Ntn hydrolases)"/>
    <property type="match status" value="1"/>
</dbReference>
<comment type="caution">
    <text evidence="7">The sequence shown here is derived from an EMBL/GenBank/DDBJ whole genome shotgun (WGS) entry which is preliminary data.</text>
</comment>
<dbReference type="OrthoDB" id="9759796at2"/>
<dbReference type="Pfam" id="PF01804">
    <property type="entry name" value="Penicil_amidase"/>
    <property type="match status" value="1"/>
</dbReference>
<dbReference type="GO" id="GO:0017000">
    <property type="term" value="P:antibiotic biosynthetic process"/>
    <property type="evidence" value="ECO:0007669"/>
    <property type="project" value="InterPro"/>
</dbReference>
<dbReference type="AlphaFoldDB" id="A0A5D4T3P2"/>
<dbReference type="Gene3D" id="1.10.1400.10">
    <property type="match status" value="1"/>
</dbReference>
<evidence type="ECO:0000256" key="3">
    <source>
        <dbReference type="ARBA" id="ARBA00023145"/>
    </source>
</evidence>
<dbReference type="InterPro" id="IPR014395">
    <property type="entry name" value="Pen/GL7ACA/AHL_acylase"/>
</dbReference>
<dbReference type="Gene3D" id="1.10.439.10">
    <property type="entry name" value="Penicillin Amidohydrolase, domain 1"/>
    <property type="match status" value="1"/>
</dbReference>
<sequence>MEVVIKKKFRIWPKKRRWQVTISVALTILLLAIVAVGYLSWLLNKSVPQTEGTIEVNGLIEVVSVYRDEAGTPHIEAENQHDLFFAQGYVTAQDRIFQMDLSRRQASGMLSEVVGKQALDRDKFFRTLGLRRAAEKSLDHYSEEARKALASYAEGVNQYIKQAKAANTLPIEFTIMGYEPEEWTDLDSITIGKYMAFDLGGHWEGQAFRHHLIQNFPEDKALELFPSYPEDGPSIIQAVKDSTIDIGKSFAGAVIPHEFNGSNNWVVSGEKSESGFPLLADDPHLGLATPAIWYETHLQSPEINVSGVIFAGIPGIILGRNETISWGVTNVGPDVQDLYIEKRNPDNMHEFLYNDKWEPAEIIEEKIFIKDEEALDYEVVVTRHGPIMSEFAHYEDTNTALAMKWTALEPSTELEAVLKFSKATNWEEFKEALTFFHTPAQNFVFASTDGTIAYRANGLIPIRKKGDSLLPVPGWTDEYEWEGYIPWDELPTVVNPTEGYFATANYKIVGEEYPYHISNIWAQPYRQQRIQDVLESKEKLNVDDMMQLQFDHYNLQAEEFVPILLKNTDASNLREIDKEALETFENWDFTDSMDLAAPLLFHFWMEEIANLLFNDEISADVLKLFAGKGNVVDQLIREAHEGEEGIWISDKGGLQNVLEESLANAVNRASDFQGENPAEWRWGEVHAVEFSHPLSAVNPLHLLFNRKGSIPMRGSRVTVGAAGWNSETGIVNHGASWRTVVDMKNPLESYNVVGPGQSGHVMSPWYHDQMDDWTEGRYHQTFMGDEYREEAKTLVLQPK</sequence>
<keyword evidence="6" id="KW-1133">Transmembrane helix</keyword>
<protein>
    <submittedName>
        <fullName evidence="7">Penicillin acylase family protein</fullName>
    </submittedName>
</protein>
<evidence type="ECO:0000313" key="8">
    <source>
        <dbReference type="Proteomes" id="UP000324517"/>
    </source>
</evidence>
<dbReference type="InterPro" id="IPR029055">
    <property type="entry name" value="Ntn_hydrolases_N"/>
</dbReference>
<accession>A0A5D4T3P2</accession>